<name>A0A914P9M1_9BILA</name>
<evidence type="ECO:0000313" key="2">
    <source>
        <dbReference type="WBParaSite" id="PDA_v2.g14764.t1"/>
    </source>
</evidence>
<evidence type="ECO:0000313" key="1">
    <source>
        <dbReference type="Proteomes" id="UP000887578"/>
    </source>
</evidence>
<dbReference type="Proteomes" id="UP000887578">
    <property type="component" value="Unplaced"/>
</dbReference>
<dbReference type="SUPFAM" id="SSF56112">
    <property type="entry name" value="Protein kinase-like (PK-like)"/>
    <property type="match status" value="1"/>
</dbReference>
<protein>
    <submittedName>
        <fullName evidence="2">Uncharacterized protein</fullName>
    </submittedName>
</protein>
<dbReference type="InterPro" id="IPR012877">
    <property type="entry name" value="Dhs-27"/>
</dbReference>
<dbReference type="WBParaSite" id="PDA_v2.g14764.t1">
    <property type="protein sequence ID" value="PDA_v2.g14764.t1"/>
    <property type="gene ID" value="PDA_v2.g14764"/>
</dbReference>
<dbReference type="InterPro" id="IPR052961">
    <property type="entry name" value="Oxido-Kinase-like_Enzymes"/>
</dbReference>
<dbReference type="Pfam" id="PF07914">
    <property type="entry name" value="DUF1679"/>
    <property type="match status" value="1"/>
</dbReference>
<sequence>MPKIYATKEWIVGAEQGYILMDDLSEEGIVLSKYDSVSPGQIKAVVKEIAHVHAECIKAAAAQIINDGTKKLYGKNQEVWAAMVDEFIQLIPAFIDLVSNKDKVAKDLNKIIDLAGNKEYHLWVAKEGYKELGLPTVLVHGDLWNSNHLLIGN</sequence>
<dbReference type="InterPro" id="IPR011009">
    <property type="entry name" value="Kinase-like_dom_sf"/>
</dbReference>
<keyword evidence="1" id="KW-1185">Reference proteome</keyword>
<dbReference type="Gene3D" id="3.90.1200.10">
    <property type="match status" value="1"/>
</dbReference>
<accession>A0A914P9M1</accession>
<dbReference type="PANTHER" id="PTHR23020:SF41">
    <property type="entry name" value="AMINOGLYCOSIDE PHOSPHOTRANSFERASE DOMAIN-CONTAINING PROTEIN"/>
    <property type="match status" value="1"/>
</dbReference>
<reference evidence="2" key="1">
    <citation type="submission" date="2022-11" db="UniProtKB">
        <authorList>
            <consortium name="WormBaseParasite"/>
        </authorList>
    </citation>
    <scope>IDENTIFICATION</scope>
</reference>
<proteinExistence type="predicted"/>
<dbReference type="AlphaFoldDB" id="A0A914P9M1"/>
<organism evidence="1 2">
    <name type="scientific">Panagrolaimus davidi</name>
    <dbReference type="NCBI Taxonomy" id="227884"/>
    <lineage>
        <taxon>Eukaryota</taxon>
        <taxon>Metazoa</taxon>
        <taxon>Ecdysozoa</taxon>
        <taxon>Nematoda</taxon>
        <taxon>Chromadorea</taxon>
        <taxon>Rhabditida</taxon>
        <taxon>Tylenchina</taxon>
        <taxon>Panagrolaimomorpha</taxon>
        <taxon>Panagrolaimoidea</taxon>
        <taxon>Panagrolaimidae</taxon>
        <taxon>Panagrolaimus</taxon>
    </lineage>
</organism>
<dbReference type="PANTHER" id="PTHR23020">
    <property type="entry name" value="UNCHARACTERIZED NUCLEAR HORMONE RECEPTOR-RELATED"/>
    <property type="match status" value="1"/>
</dbReference>